<gene>
    <name evidence="2" type="ORF">EGH23_19755</name>
</gene>
<keyword evidence="1" id="KW-1277">Toxin-antitoxin system</keyword>
<evidence type="ECO:0000256" key="1">
    <source>
        <dbReference type="ARBA" id="ARBA00022649"/>
    </source>
</evidence>
<dbReference type="Pfam" id="PF02697">
    <property type="entry name" value="VAPB_antitox"/>
    <property type="match status" value="1"/>
</dbReference>
<reference evidence="2 3" key="1">
    <citation type="submission" date="2021-06" db="EMBL/GenBank/DDBJ databases">
        <title>Halomicroarcula sp. a new haloarchaeum isolated from saline soil.</title>
        <authorList>
            <person name="Duran-Viseras A."/>
            <person name="Sanchez-Porro C."/>
            <person name="Ventosa A."/>
        </authorList>
    </citation>
    <scope>NUCLEOTIDE SEQUENCE [LARGE SCALE GENOMIC DNA]</scope>
    <source>
        <strain evidence="2 3">F27</strain>
    </source>
</reference>
<dbReference type="Proteomes" id="UP001430455">
    <property type="component" value="Unassembled WGS sequence"/>
</dbReference>
<accession>A0AAW4PHX2</accession>
<comment type="caution">
    <text evidence="2">The sequence shown here is derived from an EMBL/GenBank/DDBJ whole genome shotgun (WGS) entry which is preliminary data.</text>
</comment>
<evidence type="ECO:0000313" key="3">
    <source>
        <dbReference type="Proteomes" id="UP001430455"/>
    </source>
</evidence>
<dbReference type="EMBL" id="RKLT01000014">
    <property type="protein sequence ID" value="MBX0297116.1"/>
    <property type="molecule type" value="Genomic_DNA"/>
</dbReference>
<sequence length="99" mass="11089">MGTKTIGVRDDVYERLKARKRKDESFTELMDRLLDESPGDWRDGFGGLESEAAADLERIAAESRTNMSSGLATRQQEVLEELADAMETESESVCREGDE</sequence>
<dbReference type="AlphaFoldDB" id="A0AAW4PHX2"/>
<protein>
    <submittedName>
        <fullName evidence="2">Antitoxin VapB family protein</fullName>
    </submittedName>
</protein>
<keyword evidence="3" id="KW-1185">Reference proteome</keyword>
<dbReference type="RefSeq" id="WP_220581705.1">
    <property type="nucleotide sequence ID" value="NZ_RKLT01000014.1"/>
</dbReference>
<evidence type="ECO:0000313" key="2">
    <source>
        <dbReference type="EMBL" id="MBX0297116.1"/>
    </source>
</evidence>
<proteinExistence type="predicted"/>
<organism evidence="2 3">
    <name type="scientific">Haloarcula nitratireducens</name>
    <dbReference type="NCBI Taxonomy" id="2487749"/>
    <lineage>
        <taxon>Archaea</taxon>
        <taxon>Methanobacteriati</taxon>
        <taxon>Methanobacteriota</taxon>
        <taxon>Stenosarchaea group</taxon>
        <taxon>Halobacteria</taxon>
        <taxon>Halobacteriales</taxon>
        <taxon>Haloarculaceae</taxon>
        <taxon>Haloarcula</taxon>
    </lineage>
</organism>
<dbReference type="InterPro" id="IPR003847">
    <property type="entry name" value="Put_antitoxin"/>
</dbReference>
<name>A0AAW4PHX2_9EURY</name>